<proteinExistence type="predicted"/>
<evidence type="ECO:0000256" key="2">
    <source>
        <dbReference type="SAM" id="MobiDB-lite"/>
    </source>
</evidence>
<reference evidence="4" key="1">
    <citation type="journal article" date="2019" name="Environ. Microbiol.">
        <title>Fungal ecological strategies reflected in gene transcription - a case study of two litter decomposers.</title>
        <authorList>
            <person name="Barbi F."/>
            <person name="Kohler A."/>
            <person name="Barry K."/>
            <person name="Baskaran P."/>
            <person name="Daum C."/>
            <person name="Fauchery L."/>
            <person name="Ihrmark K."/>
            <person name="Kuo A."/>
            <person name="LaButti K."/>
            <person name="Lipzen A."/>
            <person name="Morin E."/>
            <person name="Grigoriev I.V."/>
            <person name="Henrissat B."/>
            <person name="Lindahl B."/>
            <person name="Martin F."/>
        </authorList>
    </citation>
    <scope>NUCLEOTIDE SEQUENCE</scope>
    <source>
        <strain evidence="4">JB14</strain>
    </source>
</reference>
<feature type="coiled-coil region" evidence="1">
    <location>
        <begin position="152"/>
        <end position="186"/>
    </location>
</feature>
<dbReference type="AlphaFoldDB" id="A0A6A4H1P3"/>
<keyword evidence="1" id="KW-0175">Coiled coil</keyword>
<feature type="transmembrane region" description="Helical" evidence="3">
    <location>
        <begin position="417"/>
        <end position="436"/>
    </location>
</feature>
<keyword evidence="3" id="KW-1133">Transmembrane helix</keyword>
<feature type="region of interest" description="Disordered" evidence="2">
    <location>
        <begin position="15"/>
        <end position="65"/>
    </location>
</feature>
<dbReference type="EMBL" id="ML769616">
    <property type="protein sequence ID" value="KAE9391676.1"/>
    <property type="molecule type" value="Genomic_DNA"/>
</dbReference>
<feature type="compositionally biased region" description="Low complexity" evidence="2">
    <location>
        <begin position="285"/>
        <end position="338"/>
    </location>
</feature>
<feature type="compositionally biased region" description="Basic and acidic residues" evidence="2">
    <location>
        <begin position="252"/>
        <end position="261"/>
    </location>
</feature>
<keyword evidence="3" id="KW-0812">Transmembrane</keyword>
<dbReference type="OrthoDB" id="3055740at2759"/>
<accession>A0A6A4H1P3</accession>
<evidence type="ECO:0000313" key="4">
    <source>
        <dbReference type="EMBL" id="KAE9391676.1"/>
    </source>
</evidence>
<name>A0A6A4H1P3_9AGAR</name>
<keyword evidence="5" id="KW-1185">Reference proteome</keyword>
<sequence length="440" mass="48522">MVLIDYQNNLWGSPLQDSEFASDSDDASQSPAAFTQLELQHTRSQTSQLSVTSSSPSLSSSSARFSTASSARSEELAQLRLEIANLKQENAGLKLESASIKAQRDTAQAHAVFAGQQFAVYKHRYNNKVNKKELSKWVTTSARILTLREVRKKIEQDAAKKVQRQKVEAERETRKAEAEQADIIRRAEQERLGSEFSGSLNSMSKKALVDIAFSLKVPSKDTTQDALRVRLRAHFDTHEELKKHPRYIGLFERTRKCKDPPTESNPGPSSRRPLPPSQRSPSPGPSSFAPGPSSFVPGPSSFEPGPSSFEPGPSSFEPGPSSFEPGPSSFEPGPSSFAPGSSSFALGPSSYPPSMHHSSLPPPPFFGQFQPNYSPFVFENQSPSTLHYSTTPTYTFPPPHYLTTHHHSYQYLLVARFRSLVLVLALALFPVAMSIIHSNF</sequence>
<feature type="region of interest" description="Disordered" evidence="2">
    <location>
        <begin position="252"/>
        <end position="338"/>
    </location>
</feature>
<evidence type="ECO:0000313" key="5">
    <source>
        <dbReference type="Proteomes" id="UP000799118"/>
    </source>
</evidence>
<protein>
    <submittedName>
        <fullName evidence="4">Uncharacterized protein</fullName>
    </submittedName>
</protein>
<evidence type="ECO:0000256" key="3">
    <source>
        <dbReference type="SAM" id="Phobius"/>
    </source>
</evidence>
<feature type="coiled-coil region" evidence="1">
    <location>
        <begin position="69"/>
        <end position="103"/>
    </location>
</feature>
<keyword evidence="3" id="KW-0472">Membrane</keyword>
<feature type="compositionally biased region" description="Pro residues" evidence="2">
    <location>
        <begin position="273"/>
        <end position="284"/>
    </location>
</feature>
<dbReference type="Proteomes" id="UP000799118">
    <property type="component" value="Unassembled WGS sequence"/>
</dbReference>
<feature type="compositionally biased region" description="Low complexity" evidence="2">
    <location>
        <begin position="43"/>
        <end position="65"/>
    </location>
</feature>
<organism evidence="4 5">
    <name type="scientific">Gymnopus androsaceus JB14</name>
    <dbReference type="NCBI Taxonomy" id="1447944"/>
    <lineage>
        <taxon>Eukaryota</taxon>
        <taxon>Fungi</taxon>
        <taxon>Dikarya</taxon>
        <taxon>Basidiomycota</taxon>
        <taxon>Agaricomycotina</taxon>
        <taxon>Agaricomycetes</taxon>
        <taxon>Agaricomycetidae</taxon>
        <taxon>Agaricales</taxon>
        <taxon>Marasmiineae</taxon>
        <taxon>Omphalotaceae</taxon>
        <taxon>Gymnopus</taxon>
    </lineage>
</organism>
<gene>
    <name evidence="4" type="ORF">BT96DRAFT_1001093</name>
</gene>
<evidence type="ECO:0000256" key="1">
    <source>
        <dbReference type="SAM" id="Coils"/>
    </source>
</evidence>